<protein>
    <recommendedName>
        <fullName evidence="7 18">Phosphatidate cytidylyltransferase</fullName>
        <ecNumber evidence="6 18">2.7.7.41</ecNumber>
    </recommendedName>
</protein>
<evidence type="ECO:0000256" key="4">
    <source>
        <dbReference type="ARBA" id="ARBA00005189"/>
    </source>
</evidence>
<comment type="caution">
    <text evidence="21">The sequence shown here is derived from an EMBL/GenBank/DDBJ whole genome shotgun (WGS) entry which is preliminary data.</text>
</comment>
<dbReference type="Proteomes" id="UP000282184">
    <property type="component" value="Unassembled WGS sequence"/>
</dbReference>
<dbReference type="GO" id="GO:0005886">
    <property type="term" value="C:plasma membrane"/>
    <property type="evidence" value="ECO:0007669"/>
    <property type="project" value="UniProtKB-SubCell"/>
</dbReference>
<comment type="subcellular location">
    <subcellularLocation>
        <location evidence="2">Cell membrane</location>
        <topology evidence="2">Multi-pass membrane protein</topology>
    </subcellularLocation>
</comment>
<keyword evidence="15 20" id="KW-0472">Membrane</keyword>
<dbReference type="OrthoDB" id="9799199at2"/>
<dbReference type="EC" id="2.7.7.41" evidence="6 18"/>
<organism evidence="21 22">
    <name type="scientific">Hymenobacter gummosus</name>
    <dbReference type="NCBI Taxonomy" id="1776032"/>
    <lineage>
        <taxon>Bacteria</taxon>
        <taxon>Pseudomonadati</taxon>
        <taxon>Bacteroidota</taxon>
        <taxon>Cytophagia</taxon>
        <taxon>Cytophagales</taxon>
        <taxon>Hymenobacteraceae</taxon>
        <taxon>Hymenobacter</taxon>
    </lineage>
</organism>
<comment type="pathway">
    <text evidence="4">Lipid metabolism.</text>
</comment>
<dbReference type="PANTHER" id="PTHR46382">
    <property type="entry name" value="PHOSPHATIDATE CYTIDYLYLTRANSFERASE"/>
    <property type="match status" value="1"/>
</dbReference>
<evidence type="ECO:0000256" key="8">
    <source>
        <dbReference type="ARBA" id="ARBA00022475"/>
    </source>
</evidence>
<comment type="pathway">
    <text evidence="3 18">Phospholipid metabolism; CDP-diacylglycerol biosynthesis; CDP-diacylglycerol from sn-glycerol 3-phosphate: step 3/3.</text>
</comment>
<comment type="similarity">
    <text evidence="5 18">Belongs to the CDS family.</text>
</comment>
<gene>
    <name evidence="21" type="ORF">EJV47_19255</name>
</gene>
<dbReference type="AlphaFoldDB" id="A0A3S0QG80"/>
<keyword evidence="10 18" id="KW-0808">Transferase</keyword>
<dbReference type="InterPro" id="IPR000374">
    <property type="entry name" value="PC_trans"/>
</dbReference>
<name>A0A3S0QG80_9BACT</name>
<evidence type="ECO:0000313" key="21">
    <source>
        <dbReference type="EMBL" id="RTQ47554.1"/>
    </source>
</evidence>
<evidence type="ECO:0000256" key="19">
    <source>
        <dbReference type="SAM" id="MobiDB-lite"/>
    </source>
</evidence>
<dbReference type="GO" id="GO:0004605">
    <property type="term" value="F:phosphatidate cytidylyltransferase activity"/>
    <property type="evidence" value="ECO:0007669"/>
    <property type="project" value="UniProtKB-EC"/>
</dbReference>
<feature type="transmembrane region" description="Helical" evidence="20">
    <location>
        <begin position="349"/>
        <end position="370"/>
    </location>
</feature>
<evidence type="ECO:0000256" key="16">
    <source>
        <dbReference type="ARBA" id="ARBA00023209"/>
    </source>
</evidence>
<evidence type="ECO:0000256" key="14">
    <source>
        <dbReference type="ARBA" id="ARBA00023098"/>
    </source>
</evidence>
<keyword evidence="22" id="KW-1185">Reference proteome</keyword>
<feature type="region of interest" description="Disordered" evidence="19">
    <location>
        <begin position="33"/>
        <end position="52"/>
    </location>
</feature>
<feature type="compositionally biased region" description="Low complexity" evidence="19">
    <location>
        <begin position="34"/>
        <end position="49"/>
    </location>
</feature>
<dbReference type="PROSITE" id="PS01315">
    <property type="entry name" value="CDS"/>
    <property type="match status" value="1"/>
</dbReference>
<evidence type="ECO:0000256" key="12">
    <source>
        <dbReference type="ARBA" id="ARBA00022695"/>
    </source>
</evidence>
<accession>A0A3S0QG80</accession>
<evidence type="ECO:0000256" key="10">
    <source>
        <dbReference type="ARBA" id="ARBA00022679"/>
    </source>
</evidence>
<keyword evidence="17" id="KW-1208">Phospholipid metabolism</keyword>
<evidence type="ECO:0000256" key="7">
    <source>
        <dbReference type="ARBA" id="ARBA00019373"/>
    </source>
</evidence>
<feature type="transmembrane region" description="Helical" evidence="20">
    <location>
        <begin position="307"/>
        <end position="328"/>
    </location>
</feature>
<evidence type="ECO:0000256" key="18">
    <source>
        <dbReference type="RuleBase" id="RU003938"/>
    </source>
</evidence>
<feature type="transmembrane region" description="Helical" evidence="20">
    <location>
        <begin position="244"/>
        <end position="262"/>
    </location>
</feature>
<feature type="transmembrane region" description="Helical" evidence="20">
    <location>
        <begin position="172"/>
        <end position="193"/>
    </location>
</feature>
<keyword evidence="14" id="KW-0443">Lipid metabolism</keyword>
<dbReference type="Pfam" id="PF01148">
    <property type="entry name" value="CTP_transf_1"/>
    <property type="match status" value="1"/>
</dbReference>
<evidence type="ECO:0000256" key="17">
    <source>
        <dbReference type="ARBA" id="ARBA00023264"/>
    </source>
</evidence>
<evidence type="ECO:0000256" key="6">
    <source>
        <dbReference type="ARBA" id="ARBA00012487"/>
    </source>
</evidence>
<keyword evidence="13 20" id="KW-1133">Transmembrane helix</keyword>
<proteinExistence type="inferred from homology"/>
<feature type="transmembrane region" description="Helical" evidence="20">
    <location>
        <begin position="205"/>
        <end position="224"/>
    </location>
</feature>
<dbReference type="UniPathway" id="UPA00557">
    <property type="reaction ID" value="UER00614"/>
</dbReference>
<evidence type="ECO:0000256" key="15">
    <source>
        <dbReference type="ARBA" id="ARBA00023136"/>
    </source>
</evidence>
<keyword evidence="11 18" id="KW-0812">Transmembrane</keyword>
<keyword evidence="8" id="KW-1003">Cell membrane</keyword>
<evidence type="ECO:0000256" key="11">
    <source>
        <dbReference type="ARBA" id="ARBA00022692"/>
    </source>
</evidence>
<keyword evidence="16" id="KW-0594">Phospholipid biosynthesis</keyword>
<feature type="transmembrane region" description="Helical" evidence="20">
    <location>
        <begin position="61"/>
        <end position="89"/>
    </location>
</feature>
<evidence type="ECO:0000256" key="13">
    <source>
        <dbReference type="ARBA" id="ARBA00022989"/>
    </source>
</evidence>
<evidence type="ECO:0000256" key="2">
    <source>
        <dbReference type="ARBA" id="ARBA00004651"/>
    </source>
</evidence>
<evidence type="ECO:0000313" key="22">
    <source>
        <dbReference type="Proteomes" id="UP000282184"/>
    </source>
</evidence>
<feature type="transmembrane region" description="Helical" evidence="20">
    <location>
        <begin position="283"/>
        <end position="301"/>
    </location>
</feature>
<reference evidence="21 22" key="1">
    <citation type="submission" date="2018-12" db="EMBL/GenBank/DDBJ databases">
        <title>Hymenobacter gummosus sp. nov., isolated from a spring.</title>
        <authorList>
            <person name="Nie L."/>
        </authorList>
    </citation>
    <scope>NUCLEOTIDE SEQUENCE [LARGE SCALE GENOMIC DNA]</scope>
    <source>
        <strain evidence="21 22">KCTC 52166</strain>
    </source>
</reference>
<sequence>MPGTRLAPPLLFRRGGRGGRRIGCPTTTLSLRIPPTALTTPTTPDSAAPQKPGMSNMWQRIISGVLGAVLLLGSIWYSGWTFGLFFGLVQARMLWEFYRMMKELNYKPAAIIGIGVSLLIFAAVYCIVNGWFFYSPLVLNGSLNSAASHYEFISIVDGAPPVPADAAWRVTIGHFLTVGTAALLFLLPIILIMREMFWWPREKQPFSPFPNVGVALLGLFYVTLPMSGLNVLAFTAGGYDYRRIFGLLFLVWAADTGAYIAGKNFGKHKLAPSISPGKTWEGWVGGTLLTLGVGWALGYLIPEMPLVTRLVAALVVSVFGVLGDLAESMLKRSVGVKDSGRILPGHGGLLDRFDAFLFVVPVLVVLQLLFGA</sequence>
<feature type="transmembrane region" description="Helical" evidence="20">
    <location>
        <begin position="110"/>
        <end position="134"/>
    </location>
</feature>
<evidence type="ECO:0000256" key="20">
    <source>
        <dbReference type="SAM" id="Phobius"/>
    </source>
</evidence>
<evidence type="ECO:0000256" key="1">
    <source>
        <dbReference type="ARBA" id="ARBA00001698"/>
    </source>
</evidence>
<comment type="catalytic activity">
    <reaction evidence="1 18">
        <text>a 1,2-diacyl-sn-glycero-3-phosphate + CTP + H(+) = a CDP-1,2-diacyl-sn-glycerol + diphosphate</text>
        <dbReference type="Rhea" id="RHEA:16229"/>
        <dbReference type="ChEBI" id="CHEBI:15378"/>
        <dbReference type="ChEBI" id="CHEBI:33019"/>
        <dbReference type="ChEBI" id="CHEBI:37563"/>
        <dbReference type="ChEBI" id="CHEBI:58332"/>
        <dbReference type="ChEBI" id="CHEBI:58608"/>
        <dbReference type="EC" id="2.7.7.41"/>
    </reaction>
</comment>
<evidence type="ECO:0000256" key="5">
    <source>
        <dbReference type="ARBA" id="ARBA00010185"/>
    </source>
</evidence>
<evidence type="ECO:0000256" key="3">
    <source>
        <dbReference type="ARBA" id="ARBA00005119"/>
    </source>
</evidence>
<keyword evidence="12 18" id="KW-0548">Nucleotidyltransferase</keyword>
<dbReference type="GO" id="GO:0016024">
    <property type="term" value="P:CDP-diacylglycerol biosynthetic process"/>
    <property type="evidence" value="ECO:0007669"/>
    <property type="project" value="UniProtKB-UniPathway"/>
</dbReference>
<dbReference type="EMBL" id="RXOF01000012">
    <property type="protein sequence ID" value="RTQ47554.1"/>
    <property type="molecule type" value="Genomic_DNA"/>
</dbReference>
<evidence type="ECO:0000256" key="9">
    <source>
        <dbReference type="ARBA" id="ARBA00022516"/>
    </source>
</evidence>
<dbReference type="PANTHER" id="PTHR46382:SF1">
    <property type="entry name" value="PHOSPHATIDATE CYTIDYLYLTRANSFERASE"/>
    <property type="match status" value="1"/>
</dbReference>
<keyword evidence="9" id="KW-0444">Lipid biosynthesis</keyword>